<evidence type="ECO:0000256" key="2">
    <source>
        <dbReference type="ARBA" id="ARBA00022898"/>
    </source>
</evidence>
<comment type="cofactor">
    <cofactor evidence="1">
        <name>pyridoxal 5'-phosphate</name>
        <dbReference type="ChEBI" id="CHEBI:597326"/>
    </cofactor>
</comment>
<proteinExistence type="inferred from homology"/>
<protein>
    <submittedName>
        <fullName evidence="4">Aminotransferase class III-fold pyridoxal phosphate-dependent enzyme</fullName>
    </submittedName>
</protein>
<dbReference type="Gene3D" id="3.90.1150.10">
    <property type="entry name" value="Aspartate Aminotransferase, domain 1"/>
    <property type="match status" value="1"/>
</dbReference>
<dbReference type="GO" id="GO:0008483">
    <property type="term" value="F:transaminase activity"/>
    <property type="evidence" value="ECO:0007669"/>
    <property type="project" value="UniProtKB-KW"/>
</dbReference>
<sequence length="430" mass="47632">MRSNAKDRALRERAAQVIPGGMYGHQSTILMPEGFPQFFTQAEGTRISDADGNTYIDFMCAFGPNLLGYQHPEIMTAIQRQQTQIDTSTGPSPLIVDLAEAMVDMISHADWAMFCKNGSDATTMALMISRAHRDKRKVLVATNAYHGSLPWSTPRPGGVLAEDRAHLIYFDYNDPQALTDAVKQAGNDLAGIFATPFRHDTFTDQTLPDAEYAHTARRLADEHDALLVVDDVRAGFRMARDCSWETIGVRPDLSAWGKVLGNGQPISALLGNNRAREAASRIFVTGSYWFSAVPMAAALETVRIIRETDYLDHIQKIGALFRNGLVEQAKGFGFDLRHTGPETLPMVLFDDDPDFRLGYAFCAAALKRGVYLSPYHNMFINAAMTEADIAETLEATGAAFEEIKQNRDSIQPSQLLMAMAEQKRPTTMRQ</sequence>
<gene>
    <name evidence="4" type="ORF">C6Y53_11610</name>
</gene>
<organism evidence="4 5">
    <name type="scientific">Pukyongiella litopenaei</name>
    <dbReference type="NCBI Taxonomy" id="2605946"/>
    <lineage>
        <taxon>Bacteria</taxon>
        <taxon>Pseudomonadati</taxon>
        <taxon>Pseudomonadota</taxon>
        <taxon>Alphaproteobacteria</taxon>
        <taxon>Rhodobacterales</taxon>
        <taxon>Paracoccaceae</taxon>
        <taxon>Pukyongiella</taxon>
    </lineage>
</organism>
<dbReference type="KEGG" id="thas:C6Y53_11610"/>
<dbReference type="InterPro" id="IPR005814">
    <property type="entry name" value="Aminotrans_3"/>
</dbReference>
<dbReference type="PANTHER" id="PTHR43713">
    <property type="entry name" value="GLUTAMATE-1-SEMIALDEHYDE 2,1-AMINOMUTASE"/>
    <property type="match status" value="1"/>
</dbReference>
<dbReference type="InterPro" id="IPR015424">
    <property type="entry name" value="PyrdxlP-dep_Trfase"/>
</dbReference>
<dbReference type="InterPro" id="IPR049704">
    <property type="entry name" value="Aminotrans_3_PPA_site"/>
</dbReference>
<keyword evidence="4" id="KW-0032">Aminotransferase</keyword>
<keyword evidence="5" id="KW-1185">Reference proteome</keyword>
<evidence type="ECO:0000313" key="5">
    <source>
        <dbReference type="Proteomes" id="UP000237655"/>
    </source>
</evidence>
<dbReference type="PROSITE" id="PS00600">
    <property type="entry name" value="AA_TRANSFER_CLASS_3"/>
    <property type="match status" value="1"/>
</dbReference>
<dbReference type="InterPro" id="IPR015421">
    <property type="entry name" value="PyrdxlP-dep_Trfase_major"/>
</dbReference>
<dbReference type="Pfam" id="PF00202">
    <property type="entry name" value="Aminotran_3"/>
    <property type="match status" value="1"/>
</dbReference>
<dbReference type="InterPro" id="IPR015422">
    <property type="entry name" value="PyrdxlP-dep_Trfase_small"/>
</dbReference>
<name>A0A2S0MR08_9RHOB</name>
<dbReference type="AlphaFoldDB" id="A0A2S0MR08"/>
<dbReference type="Gene3D" id="3.40.640.10">
    <property type="entry name" value="Type I PLP-dependent aspartate aminotransferase-like (Major domain)"/>
    <property type="match status" value="1"/>
</dbReference>
<dbReference type="SUPFAM" id="SSF53383">
    <property type="entry name" value="PLP-dependent transferases"/>
    <property type="match status" value="1"/>
</dbReference>
<keyword evidence="2 3" id="KW-0663">Pyridoxal phosphate</keyword>
<evidence type="ECO:0000256" key="3">
    <source>
        <dbReference type="RuleBase" id="RU003560"/>
    </source>
</evidence>
<dbReference type="RefSeq" id="WP_106472590.1">
    <property type="nucleotide sequence ID" value="NZ_CP027665.1"/>
</dbReference>
<evidence type="ECO:0000313" key="4">
    <source>
        <dbReference type="EMBL" id="AVO38276.1"/>
    </source>
</evidence>
<keyword evidence="4" id="KW-0808">Transferase</keyword>
<accession>A0A2S0MR08</accession>
<dbReference type="EMBL" id="CP027665">
    <property type="protein sequence ID" value="AVO38276.1"/>
    <property type="molecule type" value="Genomic_DNA"/>
</dbReference>
<dbReference type="PANTHER" id="PTHR43713:SF3">
    <property type="entry name" value="GLUTAMATE-1-SEMIALDEHYDE 2,1-AMINOMUTASE 1, CHLOROPLASTIC-RELATED"/>
    <property type="match status" value="1"/>
</dbReference>
<comment type="similarity">
    <text evidence="3">Belongs to the class-III pyridoxal-phosphate-dependent aminotransferase family.</text>
</comment>
<dbReference type="GO" id="GO:0030170">
    <property type="term" value="F:pyridoxal phosphate binding"/>
    <property type="evidence" value="ECO:0007669"/>
    <property type="project" value="InterPro"/>
</dbReference>
<dbReference type="Proteomes" id="UP000237655">
    <property type="component" value="Chromosome"/>
</dbReference>
<evidence type="ECO:0000256" key="1">
    <source>
        <dbReference type="ARBA" id="ARBA00001933"/>
    </source>
</evidence>
<reference evidence="5" key="1">
    <citation type="submission" date="2018-03" db="EMBL/GenBank/DDBJ databases">
        <title>Genomic analysis of the strain SH-1 isolated from shrimp intestine.</title>
        <authorList>
            <person name="Kim Y.-S."/>
            <person name="Kim S.-E."/>
            <person name="Kim K.-H."/>
        </authorList>
    </citation>
    <scope>NUCLEOTIDE SEQUENCE [LARGE SCALE GENOMIC DNA]</scope>
    <source>
        <strain evidence="5">SH-1</strain>
    </source>
</reference>